<dbReference type="InterPro" id="IPR023346">
    <property type="entry name" value="Lysozyme-like_dom_sf"/>
</dbReference>
<proteinExistence type="predicted"/>
<evidence type="ECO:0000313" key="2">
    <source>
        <dbReference type="EMBL" id="QDL56412.1"/>
    </source>
</evidence>
<protein>
    <submittedName>
        <fullName evidence="2">Uncharacterized protein</fullName>
    </submittedName>
</protein>
<dbReference type="Gene3D" id="1.10.530.10">
    <property type="match status" value="1"/>
</dbReference>
<dbReference type="AlphaFoldDB" id="A0A515EUQ3"/>
<gene>
    <name evidence="2" type="ORF">EXZ61_20880</name>
</gene>
<feature type="region of interest" description="Disordered" evidence="1">
    <location>
        <begin position="127"/>
        <end position="208"/>
    </location>
</feature>
<dbReference type="Gene3D" id="3.90.1720.10">
    <property type="entry name" value="endopeptidase domain like (from Nostoc punctiforme)"/>
    <property type="match status" value="1"/>
</dbReference>
<feature type="compositionally biased region" description="Low complexity" evidence="1">
    <location>
        <begin position="242"/>
        <end position="260"/>
    </location>
</feature>
<feature type="compositionally biased region" description="Low complexity" evidence="1">
    <location>
        <begin position="130"/>
        <end position="151"/>
    </location>
</feature>
<reference evidence="3" key="1">
    <citation type="submission" date="2019-02" db="EMBL/GenBank/DDBJ databases">
        <title>Complete genome sequence of Rhodoferax sp. Gr-4.</title>
        <authorList>
            <person name="Jin L."/>
        </authorList>
    </citation>
    <scope>NUCLEOTIDE SEQUENCE [LARGE SCALE GENOMIC DNA]</scope>
    <source>
        <strain evidence="3">Gr-4</strain>
    </source>
</reference>
<accession>A0A515EUQ3</accession>
<feature type="compositionally biased region" description="Low complexity" evidence="1">
    <location>
        <begin position="160"/>
        <end position="173"/>
    </location>
</feature>
<sequence>MTTETPTVPSTEAAVTAPTTAINFLGLDGLPIAHLDVLIKVGEQEYQKTTDADGGLPLLWSWPETPIEISVKRMDGSYKLIDSCTTSSADACWTYTSPAVVLEAKTQLHAGEPGEIEAQIPRFEPEDAGVVSKEPAEPAAPADSEPAVSPSYRDEGRNQPAPIAAATNMAAVPKPVSKKLPDPQRAAAPKTGASAPLATGRNRKGEPVAVYTEKSRDWWGRWLMSTLHLFGLGDVNAAQARPSSPAAKAGGASGKQGASKAAPAAGASSAIATFDTTVAYSGSMSEQVKHLIEIATEQTAYEITGGTHNFLAKEKNGTKKLQDYPVKGSDKAKGYCYAYVKIALMRANVIHTAPGNEAASDAGAELLSRGFMDVTDSVPDPRWAAAGDVIVYAWSAQTLEKERRNDAFAKKVKEYKTQGKKIDFKLADVSPAESNKPNFGHIDIRSYDGYISDHIPPKSVKDPSPGEPNWLRYNPHPRIYRKVYDPMPTLRILAFLRCLREYEGQEEPDDTKRFNMLFAALPNNPGSRRFVSYKTHPWEGNGNSEKGSTAAGAYQILYGTWKEKFDLGLIVVPAGKDKFSPEIQHRIAVMKLYDRGALNFIRKGDIEKAITDTTLPGEWSSLPGGKHNAKRKTAEGKPMDLAYVMGLFNQYLDEEKRKANLK</sequence>
<dbReference type="KEGG" id="rhg:EXZ61_20880"/>
<organism evidence="2 3">
    <name type="scientific">Rhodoferax aquaticus</name>
    <dbReference type="NCBI Taxonomy" id="2527691"/>
    <lineage>
        <taxon>Bacteria</taxon>
        <taxon>Pseudomonadati</taxon>
        <taxon>Pseudomonadota</taxon>
        <taxon>Betaproteobacteria</taxon>
        <taxon>Burkholderiales</taxon>
        <taxon>Comamonadaceae</taxon>
        <taxon>Rhodoferax</taxon>
    </lineage>
</organism>
<evidence type="ECO:0000256" key="1">
    <source>
        <dbReference type="SAM" id="MobiDB-lite"/>
    </source>
</evidence>
<dbReference type="RefSeq" id="WP_142813847.1">
    <property type="nucleotide sequence ID" value="NZ_CP036282.1"/>
</dbReference>
<dbReference type="EMBL" id="CP036282">
    <property type="protein sequence ID" value="QDL56412.1"/>
    <property type="molecule type" value="Genomic_DNA"/>
</dbReference>
<dbReference type="SUPFAM" id="SSF53955">
    <property type="entry name" value="Lysozyme-like"/>
    <property type="match status" value="1"/>
</dbReference>
<reference evidence="3" key="2">
    <citation type="journal article" date="2020" name="Int. J. Syst. Evol. Microbiol.">
        <title>Genomic insights into a novel species Rhodoferax aquaticus sp. nov., isolated from freshwater.</title>
        <authorList>
            <person name="Li T."/>
            <person name="Zhuo Y."/>
            <person name="Jin C.Z."/>
            <person name="Wu X."/>
            <person name="Ko S.R."/>
            <person name="Jin F.J."/>
            <person name="Ahn C.Y."/>
            <person name="Oh H.M."/>
            <person name="Lee H.G."/>
            <person name="Jin L."/>
        </authorList>
    </citation>
    <scope>NUCLEOTIDE SEQUENCE [LARGE SCALE GENOMIC DNA]</scope>
    <source>
        <strain evidence="3">Gr-4</strain>
    </source>
</reference>
<evidence type="ECO:0000313" key="3">
    <source>
        <dbReference type="Proteomes" id="UP000317365"/>
    </source>
</evidence>
<feature type="region of interest" description="Disordered" evidence="1">
    <location>
        <begin position="241"/>
        <end position="260"/>
    </location>
</feature>
<dbReference type="Proteomes" id="UP000317365">
    <property type="component" value="Chromosome"/>
</dbReference>
<name>A0A515EUQ3_9BURK</name>
<keyword evidence="3" id="KW-1185">Reference proteome</keyword>